<evidence type="ECO:0000256" key="1">
    <source>
        <dbReference type="SAM" id="MobiDB-lite"/>
    </source>
</evidence>
<sequence>MNMANSSNSGNAIRDDGKPRLNRNQRRMNDFNNRRAGRDWNDMMSVEEKENEALKKNESKQNNAKFYTQRKERKKQQQSGKPDKPRQMAPEDMLGQTVTPTVDEQLWDEGGYCGTHPVQNVYAQNVDFSTFNAVLEVSYAQMEVVNPRLRREMPFCLYQHAMTEALHIYMIKQAKGENMDLEFMNDGPPVNILPDDFVMPLMVSEYIRTVATRVNATGDEIRVNYPVAGRPQVRDGDVHSGFFGVCDQDSHNAYECYPSPAVSMELINRTAEANRHPNREGAFGAWHPLPAVLRPNNALCTPNLLGYRIPERLTPEGLTKCENLVFANGNTLAARVCDCPQVTILVSNTLRKLEKDIKMTNEFLISQASV</sequence>
<keyword evidence="3" id="KW-1185">Reference proteome</keyword>
<comment type="caution">
    <text evidence="2">The sequence shown here is derived from an EMBL/GenBank/DDBJ whole genome shotgun (WGS) entry which is preliminary data.</text>
</comment>
<feature type="compositionally biased region" description="Low complexity" evidence="1">
    <location>
        <begin position="1"/>
        <end position="12"/>
    </location>
</feature>
<proteinExistence type="predicted"/>
<evidence type="ECO:0000313" key="2">
    <source>
        <dbReference type="EMBL" id="KAG5670722.1"/>
    </source>
</evidence>
<protein>
    <submittedName>
        <fullName evidence="2">Uncharacterized protein</fullName>
    </submittedName>
</protein>
<dbReference type="AlphaFoldDB" id="A0A9J6BLS6"/>
<dbReference type="Proteomes" id="UP001107558">
    <property type="component" value="Chromosome 3"/>
</dbReference>
<dbReference type="OrthoDB" id="8042042at2759"/>
<dbReference type="EMBL" id="JADBJN010000003">
    <property type="protein sequence ID" value="KAG5670722.1"/>
    <property type="molecule type" value="Genomic_DNA"/>
</dbReference>
<accession>A0A9J6BLS6</accession>
<feature type="region of interest" description="Disordered" evidence="1">
    <location>
        <begin position="1"/>
        <end position="95"/>
    </location>
</feature>
<name>A0A9J6BLS6_POLVA</name>
<gene>
    <name evidence="2" type="ORF">PVAND_000966</name>
</gene>
<organism evidence="2 3">
    <name type="scientific">Polypedilum vanderplanki</name>
    <name type="common">Sleeping chironomid midge</name>
    <dbReference type="NCBI Taxonomy" id="319348"/>
    <lineage>
        <taxon>Eukaryota</taxon>
        <taxon>Metazoa</taxon>
        <taxon>Ecdysozoa</taxon>
        <taxon>Arthropoda</taxon>
        <taxon>Hexapoda</taxon>
        <taxon>Insecta</taxon>
        <taxon>Pterygota</taxon>
        <taxon>Neoptera</taxon>
        <taxon>Endopterygota</taxon>
        <taxon>Diptera</taxon>
        <taxon>Nematocera</taxon>
        <taxon>Chironomoidea</taxon>
        <taxon>Chironomidae</taxon>
        <taxon>Chironominae</taxon>
        <taxon>Polypedilum</taxon>
        <taxon>Polypedilum</taxon>
    </lineage>
</organism>
<reference evidence="2" key="1">
    <citation type="submission" date="2021-03" db="EMBL/GenBank/DDBJ databases">
        <title>Chromosome level genome of the anhydrobiotic midge Polypedilum vanderplanki.</title>
        <authorList>
            <person name="Yoshida Y."/>
            <person name="Kikawada T."/>
            <person name="Gusev O."/>
        </authorList>
    </citation>
    <scope>NUCLEOTIDE SEQUENCE</scope>
    <source>
        <strain evidence="2">NIAS01</strain>
        <tissue evidence="2">Whole body or cell culture</tissue>
    </source>
</reference>
<evidence type="ECO:0000313" key="3">
    <source>
        <dbReference type="Proteomes" id="UP001107558"/>
    </source>
</evidence>
<feature type="compositionally biased region" description="Basic and acidic residues" evidence="1">
    <location>
        <begin position="27"/>
        <end position="59"/>
    </location>
</feature>